<dbReference type="EMBL" id="JAIWYP010000007">
    <property type="protein sequence ID" value="KAH3801381.1"/>
    <property type="molecule type" value="Genomic_DNA"/>
</dbReference>
<protein>
    <submittedName>
        <fullName evidence="1">Uncharacterized protein</fullName>
    </submittedName>
</protein>
<dbReference type="AlphaFoldDB" id="A0A9D4J6A5"/>
<comment type="caution">
    <text evidence="1">The sequence shown here is derived from an EMBL/GenBank/DDBJ whole genome shotgun (WGS) entry which is preliminary data.</text>
</comment>
<proteinExistence type="predicted"/>
<evidence type="ECO:0000313" key="1">
    <source>
        <dbReference type="EMBL" id="KAH3801381.1"/>
    </source>
</evidence>
<evidence type="ECO:0000313" key="2">
    <source>
        <dbReference type="Proteomes" id="UP000828390"/>
    </source>
</evidence>
<dbReference type="Proteomes" id="UP000828390">
    <property type="component" value="Unassembled WGS sequence"/>
</dbReference>
<organism evidence="1 2">
    <name type="scientific">Dreissena polymorpha</name>
    <name type="common">Zebra mussel</name>
    <name type="synonym">Mytilus polymorpha</name>
    <dbReference type="NCBI Taxonomy" id="45954"/>
    <lineage>
        <taxon>Eukaryota</taxon>
        <taxon>Metazoa</taxon>
        <taxon>Spiralia</taxon>
        <taxon>Lophotrochozoa</taxon>
        <taxon>Mollusca</taxon>
        <taxon>Bivalvia</taxon>
        <taxon>Autobranchia</taxon>
        <taxon>Heteroconchia</taxon>
        <taxon>Euheterodonta</taxon>
        <taxon>Imparidentia</taxon>
        <taxon>Neoheterodontei</taxon>
        <taxon>Myida</taxon>
        <taxon>Dreissenoidea</taxon>
        <taxon>Dreissenidae</taxon>
        <taxon>Dreissena</taxon>
    </lineage>
</organism>
<gene>
    <name evidence="1" type="ORF">DPMN_155030</name>
</gene>
<accession>A0A9D4J6A5</accession>
<reference evidence="1" key="2">
    <citation type="submission" date="2020-11" db="EMBL/GenBank/DDBJ databases">
        <authorList>
            <person name="McCartney M.A."/>
            <person name="Auch B."/>
            <person name="Kono T."/>
            <person name="Mallez S."/>
            <person name="Becker A."/>
            <person name="Gohl D.M."/>
            <person name="Silverstein K.A.T."/>
            <person name="Koren S."/>
            <person name="Bechman K.B."/>
            <person name="Herman A."/>
            <person name="Abrahante J.E."/>
            <person name="Garbe J."/>
        </authorList>
    </citation>
    <scope>NUCLEOTIDE SEQUENCE</scope>
    <source>
        <strain evidence="1">Duluth1</strain>
        <tissue evidence="1">Whole animal</tissue>
    </source>
</reference>
<name>A0A9D4J6A5_DREPO</name>
<keyword evidence="2" id="KW-1185">Reference proteome</keyword>
<reference evidence="1" key="1">
    <citation type="journal article" date="2019" name="bioRxiv">
        <title>The Genome of the Zebra Mussel, Dreissena polymorpha: A Resource for Invasive Species Research.</title>
        <authorList>
            <person name="McCartney M.A."/>
            <person name="Auch B."/>
            <person name="Kono T."/>
            <person name="Mallez S."/>
            <person name="Zhang Y."/>
            <person name="Obille A."/>
            <person name="Becker A."/>
            <person name="Abrahante J.E."/>
            <person name="Garbe J."/>
            <person name="Badalamenti J.P."/>
            <person name="Herman A."/>
            <person name="Mangelson H."/>
            <person name="Liachko I."/>
            <person name="Sullivan S."/>
            <person name="Sone E.D."/>
            <person name="Koren S."/>
            <person name="Silverstein K.A.T."/>
            <person name="Beckman K.B."/>
            <person name="Gohl D.M."/>
        </authorList>
    </citation>
    <scope>NUCLEOTIDE SEQUENCE</scope>
    <source>
        <strain evidence="1">Duluth1</strain>
        <tissue evidence="1">Whole animal</tissue>
    </source>
</reference>
<sequence>MFLEWISGGTSLAVQLCLTPFVCRYTHNNRSGVSVPITSSKRSDLILVDCWNWCCFFSALFPYQPVGGYLKLISLMRMVSVVSDGDSFFRCFP</sequence>